<evidence type="ECO:0000256" key="2">
    <source>
        <dbReference type="ARBA" id="ARBA00004370"/>
    </source>
</evidence>
<evidence type="ECO:0000313" key="14">
    <source>
        <dbReference type="Proteomes" id="UP000615446"/>
    </source>
</evidence>
<evidence type="ECO:0000256" key="1">
    <source>
        <dbReference type="ARBA" id="ARBA00001974"/>
    </source>
</evidence>
<dbReference type="InterPro" id="IPR007173">
    <property type="entry name" value="ALO_C"/>
</dbReference>
<dbReference type="GO" id="GO:0031966">
    <property type="term" value="C:mitochondrial membrane"/>
    <property type="evidence" value="ECO:0007669"/>
    <property type="project" value="UniProtKB-SubCell"/>
</dbReference>
<dbReference type="InterPro" id="IPR006094">
    <property type="entry name" value="Oxid_FAD_bind_N"/>
</dbReference>
<evidence type="ECO:0000256" key="8">
    <source>
        <dbReference type="ARBA" id="ARBA00023002"/>
    </source>
</evidence>
<dbReference type="SUPFAM" id="SSF56176">
    <property type="entry name" value="FAD-binding/transporter-associated domain-like"/>
    <property type="match status" value="1"/>
</dbReference>
<proteinExistence type="inferred from homology"/>
<comment type="pathway">
    <text evidence="3 11">Cofactor biosynthesis; D-erythroascorbate biosynthesis; dehydro-D-arabinono-1,4-lactone from D-arabinose: step 2/2.</text>
</comment>
<evidence type="ECO:0000256" key="11">
    <source>
        <dbReference type="RuleBase" id="RU367158"/>
    </source>
</evidence>
<dbReference type="NCBIfam" id="TIGR01678">
    <property type="entry name" value="FAD_lactone_ox"/>
    <property type="match status" value="1"/>
</dbReference>
<keyword evidence="8 11" id="KW-0560">Oxidoreductase</keyword>
<dbReference type="PIRSF" id="PIRSF000136">
    <property type="entry name" value="LGO_GLO"/>
    <property type="match status" value="1"/>
</dbReference>
<dbReference type="GO" id="GO:0003885">
    <property type="term" value="F:D-arabinono-1,4-lactone oxidase activity"/>
    <property type="evidence" value="ECO:0007669"/>
    <property type="project" value="UniProtKB-UniRule"/>
</dbReference>
<dbReference type="InterPro" id="IPR036318">
    <property type="entry name" value="FAD-bd_PCMH-like_sf"/>
</dbReference>
<comment type="similarity">
    <text evidence="4 11">Belongs to the oxygen-dependent FAD-linked oxidoreductase family.</text>
</comment>
<comment type="subcellular location">
    <subcellularLocation>
        <location evidence="2">Membrane</location>
    </subcellularLocation>
    <subcellularLocation>
        <location evidence="11">Mitochondrion membrane</location>
    </subcellularLocation>
</comment>
<evidence type="ECO:0000256" key="7">
    <source>
        <dbReference type="ARBA" id="ARBA00022827"/>
    </source>
</evidence>
<evidence type="ECO:0000313" key="13">
    <source>
        <dbReference type="EMBL" id="GES75330.1"/>
    </source>
</evidence>
<name>A0A8H3KWT7_9GLOM</name>
<evidence type="ECO:0000256" key="3">
    <source>
        <dbReference type="ARBA" id="ARBA00005083"/>
    </source>
</evidence>
<dbReference type="InterPro" id="IPR016171">
    <property type="entry name" value="Vanillyl_alc_oxidase_C-sub2"/>
</dbReference>
<dbReference type="PROSITE" id="PS51387">
    <property type="entry name" value="FAD_PCMH"/>
    <property type="match status" value="1"/>
</dbReference>
<keyword evidence="9" id="KW-0472">Membrane</keyword>
<evidence type="ECO:0000259" key="12">
    <source>
        <dbReference type="PROSITE" id="PS51387"/>
    </source>
</evidence>
<dbReference type="NCBIfam" id="TIGR01679">
    <property type="entry name" value="bact_FAD_ox"/>
    <property type="match status" value="1"/>
</dbReference>
<keyword evidence="11" id="KW-0496">Mitochondrion</keyword>
<dbReference type="GO" id="GO:0071949">
    <property type="term" value="F:FAD binding"/>
    <property type="evidence" value="ECO:0007669"/>
    <property type="project" value="UniProtKB-UniRule"/>
</dbReference>
<dbReference type="Gene3D" id="3.30.43.10">
    <property type="entry name" value="Uridine Diphospho-n-acetylenolpyruvylglucosamine Reductase, domain 2"/>
    <property type="match status" value="1"/>
</dbReference>
<sequence>MIKLDDRLIQISRVNKKFSNWSKVFKCEPELFFMVENEDDIIKIVELAKRYNKNVRAIGAGHSPSDLACTDGLMINTDNFNKIIEIDLENKTVTVEAGIRLYKLNEELQKNGLALSNLGSISEQSIAGAISTATHGSGINFSNISSQVLGLTLLTASKGKINCSAEENEDIFKASLCSIGALGIILKVKIQCESAFKLESNQFPMRFNDILNDLDSIIDSAEHVRFWYFPHTENCIIWKANKTTKESKPQEKNYFRNYIISYQLYQFLLYISRYLPSMLPLLNQKMFNYNFSQEKQFIDDSYKQFNFDCLFPQYTSEWAIPLENTKEALEKLYDWINHNKENVFVHFPVEIRFSDKDDIWLSPSYNRKVCYIGIIMYRPYDKPVPYKKLWAEFEKIMRSYGGRPHWAKAHTMTTIEFEKTYPKFKEFIKLQKSLDPNGIFLNSYLKRHLFDQTDLKFHNLRVFNIGPVLE</sequence>
<comment type="cofactor">
    <cofactor evidence="1 11">
        <name>FAD</name>
        <dbReference type="ChEBI" id="CHEBI:57692"/>
    </cofactor>
</comment>
<dbReference type="AlphaFoldDB" id="A0A8H3KWT7"/>
<gene>
    <name evidence="13" type="ORF">RCL2_000277100</name>
</gene>
<comment type="catalytic activity">
    <reaction evidence="11">
        <text>D-arabinono-1,4-lactone + O2 = dehydro-D-arabinono-1,4-lactone + H2O2 + H(+)</text>
        <dbReference type="Rhea" id="RHEA:23756"/>
        <dbReference type="ChEBI" id="CHEBI:15378"/>
        <dbReference type="ChEBI" id="CHEBI:15379"/>
        <dbReference type="ChEBI" id="CHEBI:16240"/>
        <dbReference type="ChEBI" id="CHEBI:16292"/>
        <dbReference type="ChEBI" id="CHEBI:58277"/>
        <dbReference type="EC" id="1.1.3.37"/>
    </reaction>
</comment>
<evidence type="ECO:0000256" key="9">
    <source>
        <dbReference type="ARBA" id="ARBA00023136"/>
    </source>
</evidence>
<protein>
    <recommendedName>
        <fullName evidence="5 11">D-arabinono-1,4-lactone oxidase</fullName>
        <shortName evidence="11">ALO</shortName>
        <ecNumber evidence="5 11">1.1.3.37</ecNumber>
    </recommendedName>
    <alternativeName>
        <fullName evidence="10 11">L-galactono-gamma-lactone oxidase</fullName>
    </alternativeName>
</protein>
<evidence type="ECO:0000256" key="6">
    <source>
        <dbReference type="ARBA" id="ARBA00022630"/>
    </source>
</evidence>
<dbReference type="InterPro" id="IPR016166">
    <property type="entry name" value="FAD-bd_PCMH"/>
</dbReference>
<dbReference type="Pfam" id="PF04030">
    <property type="entry name" value="ALO"/>
    <property type="match status" value="1"/>
</dbReference>
<dbReference type="Gene3D" id="3.30.465.10">
    <property type="match status" value="1"/>
</dbReference>
<evidence type="ECO:0000256" key="10">
    <source>
        <dbReference type="ARBA" id="ARBA00033418"/>
    </source>
</evidence>
<dbReference type="InterPro" id="IPR030654">
    <property type="entry name" value="Sugar_lactone_oxidase"/>
</dbReference>
<reference evidence="13" key="1">
    <citation type="submission" date="2019-10" db="EMBL/GenBank/DDBJ databases">
        <title>Conservation and host-specific expression of non-tandemly repeated heterogenous ribosome RNA gene in arbuscular mycorrhizal fungi.</title>
        <authorList>
            <person name="Maeda T."/>
            <person name="Kobayashi Y."/>
            <person name="Nakagawa T."/>
            <person name="Ezawa T."/>
            <person name="Yamaguchi K."/>
            <person name="Bino T."/>
            <person name="Nishimoto Y."/>
            <person name="Shigenobu S."/>
            <person name="Kawaguchi M."/>
        </authorList>
    </citation>
    <scope>NUCLEOTIDE SEQUENCE</scope>
    <source>
        <strain evidence="13">HR1</strain>
    </source>
</reference>
<evidence type="ECO:0000256" key="4">
    <source>
        <dbReference type="ARBA" id="ARBA00005466"/>
    </source>
</evidence>
<dbReference type="UniPathway" id="UPA00771">
    <property type="reaction ID" value="UER00766"/>
</dbReference>
<dbReference type="PANTHER" id="PTHR43762">
    <property type="entry name" value="L-GULONOLACTONE OXIDASE"/>
    <property type="match status" value="1"/>
</dbReference>
<accession>A0A8H3KWT7</accession>
<dbReference type="PANTHER" id="PTHR43762:SF1">
    <property type="entry name" value="D-ARABINONO-1,4-LACTONE OXIDASE"/>
    <property type="match status" value="1"/>
</dbReference>
<dbReference type="Proteomes" id="UP000615446">
    <property type="component" value="Unassembled WGS sequence"/>
</dbReference>
<dbReference type="Gene3D" id="1.10.45.10">
    <property type="entry name" value="Vanillyl-alcohol Oxidase, Chain A, domain 4"/>
    <property type="match status" value="1"/>
</dbReference>
<dbReference type="InterPro" id="IPR016169">
    <property type="entry name" value="FAD-bd_PCMH_sub2"/>
</dbReference>
<dbReference type="EC" id="1.1.3.37" evidence="5 11"/>
<organism evidence="13 14">
    <name type="scientific">Rhizophagus clarus</name>
    <dbReference type="NCBI Taxonomy" id="94130"/>
    <lineage>
        <taxon>Eukaryota</taxon>
        <taxon>Fungi</taxon>
        <taxon>Fungi incertae sedis</taxon>
        <taxon>Mucoromycota</taxon>
        <taxon>Glomeromycotina</taxon>
        <taxon>Glomeromycetes</taxon>
        <taxon>Glomerales</taxon>
        <taxon>Glomeraceae</taxon>
        <taxon>Rhizophagus</taxon>
    </lineage>
</organism>
<evidence type="ECO:0000256" key="5">
    <source>
        <dbReference type="ARBA" id="ARBA00013136"/>
    </source>
</evidence>
<dbReference type="Gene3D" id="3.30.70.2520">
    <property type="match status" value="1"/>
</dbReference>
<dbReference type="OrthoDB" id="610608at2759"/>
<dbReference type="InterPro" id="IPR016167">
    <property type="entry name" value="FAD-bd_PCMH_sub1"/>
</dbReference>
<comment type="caution">
    <text evidence="13">The sequence shown here is derived from an EMBL/GenBank/DDBJ whole genome shotgun (WGS) entry which is preliminary data.</text>
</comment>
<feature type="domain" description="FAD-binding PCMH-type" evidence="12">
    <location>
        <begin position="25"/>
        <end position="195"/>
    </location>
</feature>
<dbReference type="InterPro" id="IPR010031">
    <property type="entry name" value="FAD_lactone_oxidase-like"/>
</dbReference>
<dbReference type="EMBL" id="BLAL01000016">
    <property type="protein sequence ID" value="GES75330.1"/>
    <property type="molecule type" value="Genomic_DNA"/>
</dbReference>
<keyword evidence="7 11" id="KW-0274">FAD</keyword>
<dbReference type="Pfam" id="PF01565">
    <property type="entry name" value="FAD_binding_4"/>
    <property type="match status" value="1"/>
</dbReference>
<keyword evidence="6 11" id="KW-0285">Flavoprotein</keyword>